<dbReference type="GO" id="GO:0030198">
    <property type="term" value="P:extracellular matrix organization"/>
    <property type="evidence" value="ECO:0007669"/>
    <property type="project" value="TreeGrafter"/>
</dbReference>
<dbReference type="GO" id="GO:0005886">
    <property type="term" value="C:plasma membrane"/>
    <property type="evidence" value="ECO:0007669"/>
    <property type="project" value="TreeGrafter"/>
</dbReference>
<dbReference type="InterPro" id="IPR011061">
    <property type="entry name" value="Hirudin/antistatin"/>
</dbReference>
<evidence type="ECO:0000256" key="3">
    <source>
        <dbReference type="PROSITE-ProRule" id="PRU00076"/>
    </source>
</evidence>
<evidence type="ECO:0000256" key="2">
    <source>
        <dbReference type="ARBA" id="ARBA00022900"/>
    </source>
</evidence>
<dbReference type="GO" id="GO:0060429">
    <property type="term" value="P:epithelium development"/>
    <property type="evidence" value="ECO:0007669"/>
    <property type="project" value="TreeGrafter"/>
</dbReference>
<dbReference type="SUPFAM" id="SSF57362">
    <property type="entry name" value="BPTI-like"/>
    <property type="match status" value="1"/>
</dbReference>
<dbReference type="InterPro" id="IPR000742">
    <property type="entry name" value="EGF"/>
</dbReference>
<evidence type="ECO:0000313" key="8">
    <source>
        <dbReference type="EMBL" id="CAF0775713.1"/>
    </source>
</evidence>
<feature type="transmembrane region" description="Helical" evidence="4">
    <location>
        <begin position="686"/>
        <end position="708"/>
    </location>
</feature>
<dbReference type="PANTHER" id="PTHR46750:SF2">
    <property type="entry name" value="MANSC DOMAIN-CONTAINING PROTEIN 4"/>
    <property type="match status" value="1"/>
</dbReference>
<dbReference type="Proteomes" id="UP000663879">
    <property type="component" value="Unassembled WGS sequence"/>
</dbReference>
<keyword evidence="9" id="KW-1185">Reference proteome</keyword>
<dbReference type="OrthoDB" id="4473401at2759"/>
<dbReference type="Gene3D" id="4.10.410.10">
    <property type="entry name" value="Pancreatic trypsin inhibitor Kunitz domain"/>
    <property type="match status" value="1"/>
</dbReference>
<sequence length="769" mass="88795">MTEYYKNNKYFLFVLIIYGFVNSLESLEPLNLNIPNEYDVPTETFILCDLSQEFLRTYCQNQGICYTLVDHTKKDQKSIYSISEIYCSCPNDFTGSRCEEKILSENLNMTLLVEPEPKLNEIEPFSKCPDISSCSIKCDYGYKIDENNCLLCECLSDILNKSGLVNTLIQESERENFETYCQNNKCEQNEICRYFDKTFFACPEGRANCKNFENFSKFPMCVQKNLNQICMEEVLVGSCERPVERFFFDPIEQKCKKFYYSGCLGNRNNFLTLQECSMICMSNQFINDISKINYVNKIENFDITKNTSNQIKLTTSKLVELGFTTKISTPTSFETISLPTVKNSLNESNFDVKSHVLNDPNSCQWVCDLNCPFGYKLNYRTKCYKCECIDLNMTECGVPCFPEGTASCLHSMRANSRPKCVCNPDYDGVYCQIYKKSSNFSARVERSIRLNQLIANDIKSNFTQKLSDTLDIGSNNIVVNEIRNNLKDNYIIIKFSVYAPDFSNSKKFDNLVINVNSLLLTKNLTLKILNQELTLNLNCDKTEDLISINLNENYLFSSNKLRNMIEDLKADLMDSYKFPANSIQLVKLNIEPQVELEVLLKNNADDPEFCLKSHNLKIDLRSKDFMPQKFNIKYLSTQNSSIFGEKRFIEENYLESLTSENLYLSRNSDLSTISHLTSSVFLNHSIAYLSVIASSFFIIVFVVSLFIITQLKRRQNKKIAKFDDSDINSTFENYEKKTEFRGYFMPNYATVNAVKSEKTRSTIEKLGVY</sequence>
<reference evidence="8" key="1">
    <citation type="submission" date="2021-02" db="EMBL/GenBank/DDBJ databases">
        <authorList>
            <person name="Nowell W R."/>
        </authorList>
    </citation>
    <scope>NUCLEOTIDE SEQUENCE</scope>
    <source>
        <strain evidence="8">Ploen Becks lab</strain>
    </source>
</reference>
<accession>A0A813R2R9</accession>
<evidence type="ECO:0000256" key="1">
    <source>
        <dbReference type="ARBA" id="ARBA00022690"/>
    </source>
</evidence>
<dbReference type="SUPFAM" id="SSF57262">
    <property type="entry name" value="Leech antihemostatic proteins"/>
    <property type="match status" value="1"/>
</dbReference>
<gene>
    <name evidence="8" type="ORF">OXX778_LOCUS5191</name>
</gene>
<feature type="domain" description="EGF-like" evidence="5">
    <location>
        <begin position="392"/>
        <end position="432"/>
    </location>
</feature>
<dbReference type="PROSITE" id="PS50279">
    <property type="entry name" value="BPTI_KUNITZ_2"/>
    <property type="match status" value="1"/>
</dbReference>
<feature type="domain" description="Antistasin-like" evidence="7">
    <location>
        <begin position="128"/>
        <end position="154"/>
    </location>
</feature>
<keyword evidence="3" id="KW-1015">Disulfide bond</keyword>
<keyword evidence="1" id="KW-0646">Protease inhibitor</keyword>
<keyword evidence="2" id="KW-0722">Serine protease inhibitor</keyword>
<keyword evidence="4" id="KW-0812">Transmembrane</keyword>
<dbReference type="PROSITE" id="PS00022">
    <property type="entry name" value="EGF_1"/>
    <property type="match status" value="2"/>
</dbReference>
<keyword evidence="4" id="KW-0472">Membrane</keyword>
<dbReference type="InterPro" id="IPR004094">
    <property type="entry name" value="Antistasin-like"/>
</dbReference>
<feature type="disulfide bond" evidence="3">
    <location>
        <begin position="422"/>
        <end position="431"/>
    </location>
</feature>
<dbReference type="PROSITE" id="PS50026">
    <property type="entry name" value="EGF_3"/>
    <property type="match status" value="1"/>
</dbReference>
<comment type="caution">
    <text evidence="3">Lacks conserved residue(s) required for the propagation of feature annotation.</text>
</comment>
<evidence type="ECO:0000259" key="7">
    <source>
        <dbReference type="PROSITE" id="PS51252"/>
    </source>
</evidence>
<dbReference type="Gene3D" id="2.10.22.10">
    <property type="entry name" value="Antistasin, domain 1"/>
    <property type="match status" value="1"/>
</dbReference>
<dbReference type="SMART" id="SM00181">
    <property type="entry name" value="EGF"/>
    <property type="match status" value="2"/>
</dbReference>
<organism evidence="8 9">
    <name type="scientific">Brachionus calyciflorus</name>
    <dbReference type="NCBI Taxonomy" id="104777"/>
    <lineage>
        <taxon>Eukaryota</taxon>
        <taxon>Metazoa</taxon>
        <taxon>Spiralia</taxon>
        <taxon>Gnathifera</taxon>
        <taxon>Rotifera</taxon>
        <taxon>Eurotatoria</taxon>
        <taxon>Monogononta</taxon>
        <taxon>Pseudotrocha</taxon>
        <taxon>Ploima</taxon>
        <taxon>Brachionidae</taxon>
        <taxon>Brachionus</taxon>
    </lineage>
</organism>
<dbReference type="GO" id="GO:0004867">
    <property type="term" value="F:serine-type endopeptidase inhibitor activity"/>
    <property type="evidence" value="ECO:0007669"/>
    <property type="project" value="UniProtKB-KW"/>
</dbReference>
<dbReference type="Pfam" id="PF02822">
    <property type="entry name" value="Antistasin"/>
    <property type="match status" value="1"/>
</dbReference>
<protein>
    <submittedName>
        <fullName evidence="8">Uncharacterized protein</fullName>
    </submittedName>
</protein>
<feature type="domain" description="BPTI/Kunitz inhibitor" evidence="6">
    <location>
        <begin position="230"/>
        <end position="280"/>
    </location>
</feature>
<evidence type="ECO:0000313" key="9">
    <source>
        <dbReference type="Proteomes" id="UP000663879"/>
    </source>
</evidence>
<keyword evidence="4" id="KW-1133">Transmembrane helix</keyword>
<dbReference type="EMBL" id="CAJNOC010000551">
    <property type="protein sequence ID" value="CAF0775713.1"/>
    <property type="molecule type" value="Genomic_DNA"/>
</dbReference>
<dbReference type="InterPro" id="IPR036880">
    <property type="entry name" value="Kunitz_BPTI_sf"/>
</dbReference>
<dbReference type="Pfam" id="PF00014">
    <property type="entry name" value="Kunitz_BPTI"/>
    <property type="match status" value="1"/>
</dbReference>
<dbReference type="GO" id="GO:0008544">
    <property type="term" value="P:epidermis development"/>
    <property type="evidence" value="ECO:0007669"/>
    <property type="project" value="TreeGrafter"/>
</dbReference>
<dbReference type="SMART" id="SM00131">
    <property type="entry name" value="KU"/>
    <property type="match status" value="1"/>
</dbReference>
<proteinExistence type="predicted"/>
<dbReference type="PRINTS" id="PR00759">
    <property type="entry name" value="BASICPTASE"/>
</dbReference>
<keyword evidence="3" id="KW-0245">EGF-like domain</keyword>
<dbReference type="PROSITE" id="PS51252">
    <property type="entry name" value="ANTISTASIN"/>
    <property type="match status" value="1"/>
</dbReference>
<comment type="caution">
    <text evidence="8">The sequence shown here is derived from an EMBL/GenBank/DDBJ whole genome shotgun (WGS) entry which is preliminary data.</text>
</comment>
<dbReference type="InterPro" id="IPR002223">
    <property type="entry name" value="Kunitz_BPTI"/>
</dbReference>
<name>A0A813R2R9_9BILA</name>
<dbReference type="InterPro" id="IPR020901">
    <property type="entry name" value="Prtase_inh_Kunz-CS"/>
</dbReference>
<dbReference type="CDD" id="cd00109">
    <property type="entry name" value="Kunitz-type"/>
    <property type="match status" value="1"/>
</dbReference>
<evidence type="ECO:0000259" key="6">
    <source>
        <dbReference type="PROSITE" id="PS50279"/>
    </source>
</evidence>
<evidence type="ECO:0000259" key="5">
    <source>
        <dbReference type="PROSITE" id="PS50026"/>
    </source>
</evidence>
<dbReference type="AlphaFoldDB" id="A0A813R2R9"/>
<dbReference type="PANTHER" id="PTHR46750">
    <property type="entry name" value="KUNITZ-TYPE PROTEASE INHIBITOR 1"/>
    <property type="match status" value="1"/>
</dbReference>
<evidence type="ECO:0000256" key="4">
    <source>
        <dbReference type="SAM" id="Phobius"/>
    </source>
</evidence>
<dbReference type="SUPFAM" id="SSF57196">
    <property type="entry name" value="EGF/Laminin"/>
    <property type="match status" value="1"/>
</dbReference>
<dbReference type="PROSITE" id="PS00280">
    <property type="entry name" value="BPTI_KUNITZ_1"/>
    <property type="match status" value="1"/>
</dbReference>
<dbReference type="Gene3D" id="2.10.25.10">
    <property type="entry name" value="Laminin"/>
    <property type="match status" value="1"/>
</dbReference>